<comment type="caution">
    <text evidence="1">The sequence shown here is derived from an EMBL/GenBank/DDBJ whole genome shotgun (WGS) entry which is preliminary data.</text>
</comment>
<dbReference type="EMBL" id="PKMF04000003">
    <property type="protein sequence ID" value="KAK7861155.1"/>
    <property type="molecule type" value="Genomic_DNA"/>
</dbReference>
<sequence length="95" mass="10746">MILTTCCNNINKYDEDIKMHQDFSQQEKNAPRLVVMVGGDHSDHCWAVTGMVILKKGSQFTYLNFNSGDFTEASRSVDYAISEKPSFGKRLPEIP</sequence>
<name>A0AAW0MC22_QUESU</name>
<reference evidence="1" key="2">
    <citation type="journal article" date="2018" name="Sci. Data">
        <title>The draft genome sequence of cork oak.</title>
        <authorList>
            <person name="Ramos A.M."/>
            <person name="Usie A."/>
            <person name="Barbosa P."/>
            <person name="Barros P.M."/>
            <person name="Capote T."/>
            <person name="Chaves I."/>
            <person name="Simoes F."/>
            <person name="Abreu I."/>
            <person name="Carrasquinho I."/>
            <person name="Faro C."/>
            <person name="Guimaraes J.B."/>
            <person name="Mendonca D."/>
            <person name="Nobrega F."/>
            <person name="Rodrigues L."/>
            <person name="Saibo N.J.M."/>
            <person name="Varela M.C."/>
            <person name="Egas C."/>
            <person name="Matos J."/>
            <person name="Miguel C.M."/>
            <person name="Oliveira M.M."/>
            <person name="Ricardo C.P."/>
            <person name="Goncalves S."/>
        </authorList>
    </citation>
    <scope>NUCLEOTIDE SEQUENCE [LARGE SCALE GENOMIC DNA]</scope>
    <source>
        <strain evidence="1">HL8</strain>
    </source>
</reference>
<accession>A0AAW0MC22</accession>
<dbReference type="AlphaFoldDB" id="A0AAW0MC22"/>
<reference evidence="1" key="1">
    <citation type="submission" date="2017-12" db="EMBL/GenBank/DDBJ databases">
        <authorList>
            <person name="Barbosa P."/>
            <person name="Usie A."/>
            <person name="Ramos A.M."/>
        </authorList>
    </citation>
    <scope>NUCLEOTIDE SEQUENCE</scope>
    <source>
        <strain evidence="1">HL8</strain>
        <tissue evidence="1">Leaves</tissue>
    </source>
</reference>
<protein>
    <submittedName>
        <fullName evidence="1">Uncharacterized protein</fullName>
    </submittedName>
</protein>
<gene>
    <name evidence="1" type="ORF">CFP56_024316</name>
</gene>
<evidence type="ECO:0000313" key="1">
    <source>
        <dbReference type="EMBL" id="KAK7861155.1"/>
    </source>
</evidence>
<organism evidence="1">
    <name type="scientific">Quercus suber</name>
    <name type="common">Cork oak</name>
    <dbReference type="NCBI Taxonomy" id="58331"/>
    <lineage>
        <taxon>Eukaryota</taxon>
        <taxon>Viridiplantae</taxon>
        <taxon>Streptophyta</taxon>
        <taxon>Embryophyta</taxon>
        <taxon>Tracheophyta</taxon>
        <taxon>Spermatophyta</taxon>
        <taxon>Magnoliopsida</taxon>
        <taxon>eudicotyledons</taxon>
        <taxon>Gunneridae</taxon>
        <taxon>Pentapetalae</taxon>
        <taxon>rosids</taxon>
        <taxon>fabids</taxon>
        <taxon>Fagales</taxon>
        <taxon>Fagaceae</taxon>
        <taxon>Quercus</taxon>
    </lineage>
</organism>
<reference evidence="1" key="3">
    <citation type="submission" date="2023-07" db="EMBL/GenBank/DDBJ databases">
        <title>An improved reference 1 genome and first organelle genomes of Quercus suber.</title>
        <authorList>
            <consortium name="Genosuber Consortium"/>
            <person name="Usie A."/>
            <person name="Serra O."/>
            <person name="Barros P."/>
        </authorList>
    </citation>
    <scope>NUCLEOTIDE SEQUENCE</scope>
    <source>
        <strain evidence="1">HL8</strain>
        <tissue evidence="1">Leaves</tissue>
    </source>
</reference>
<proteinExistence type="predicted"/>